<comment type="catalytic activity">
    <reaction evidence="1">
        <text>ATP + protein L-histidine = ADP + protein N-phospho-L-histidine.</text>
        <dbReference type="EC" id="2.7.13.3"/>
    </reaction>
</comment>
<dbReference type="Pfam" id="PF02518">
    <property type="entry name" value="HATPase_c"/>
    <property type="match status" value="1"/>
</dbReference>
<keyword evidence="8" id="KW-0902">Two-component regulatory system</keyword>
<keyword evidence="9" id="KW-0175">Coiled coil</keyword>
<dbReference type="InterPro" id="IPR003594">
    <property type="entry name" value="HATPase_dom"/>
</dbReference>
<evidence type="ECO:0000256" key="2">
    <source>
        <dbReference type="ARBA" id="ARBA00012438"/>
    </source>
</evidence>
<evidence type="ECO:0000256" key="7">
    <source>
        <dbReference type="ARBA" id="ARBA00022840"/>
    </source>
</evidence>
<evidence type="ECO:0000259" key="11">
    <source>
        <dbReference type="PROSITE" id="PS50109"/>
    </source>
</evidence>
<dbReference type="GO" id="GO:0000155">
    <property type="term" value="F:phosphorelay sensor kinase activity"/>
    <property type="evidence" value="ECO:0007669"/>
    <property type="project" value="InterPro"/>
</dbReference>
<dbReference type="InterPro" id="IPR003661">
    <property type="entry name" value="HisK_dim/P_dom"/>
</dbReference>
<evidence type="ECO:0000313" key="13">
    <source>
        <dbReference type="Proteomes" id="UP000005835"/>
    </source>
</evidence>
<keyword evidence="6" id="KW-0418">Kinase</keyword>
<name>K1KEE7_9BURK</name>
<dbReference type="InterPro" id="IPR036097">
    <property type="entry name" value="HisK_dim/P_sf"/>
</dbReference>
<dbReference type="RefSeq" id="WP_005437223.1">
    <property type="nucleotide sequence ID" value="NZ_JH815521.1"/>
</dbReference>
<gene>
    <name evidence="12" type="ORF">HMPREF9465_02285</name>
</gene>
<evidence type="ECO:0000256" key="5">
    <source>
        <dbReference type="ARBA" id="ARBA00022741"/>
    </source>
</evidence>
<dbReference type="SMART" id="SM00387">
    <property type="entry name" value="HATPase_c"/>
    <property type="match status" value="1"/>
</dbReference>
<evidence type="ECO:0000256" key="8">
    <source>
        <dbReference type="ARBA" id="ARBA00023012"/>
    </source>
</evidence>
<dbReference type="InterPro" id="IPR036890">
    <property type="entry name" value="HATPase_C_sf"/>
</dbReference>
<organism evidence="12 13">
    <name type="scientific">Sutterella wadsworthensis 2_1_59BFAA</name>
    <dbReference type="NCBI Taxonomy" id="742823"/>
    <lineage>
        <taxon>Bacteria</taxon>
        <taxon>Pseudomonadati</taxon>
        <taxon>Pseudomonadota</taxon>
        <taxon>Betaproteobacteria</taxon>
        <taxon>Burkholderiales</taxon>
        <taxon>Sutterellaceae</taxon>
        <taxon>Sutterella</taxon>
    </lineage>
</organism>
<dbReference type="GO" id="GO:0005524">
    <property type="term" value="F:ATP binding"/>
    <property type="evidence" value="ECO:0007669"/>
    <property type="project" value="UniProtKB-KW"/>
</dbReference>
<dbReference type="EC" id="2.7.13.3" evidence="2"/>
<comment type="caution">
    <text evidence="12">The sequence shown here is derived from an EMBL/GenBank/DDBJ whole genome shotgun (WGS) entry which is preliminary data.</text>
</comment>
<dbReference type="CDD" id="cd00082">
    <property type="entry name" value="HisKA"/>
    <property type="match status" value="1"/>
</dbReference>
<sequence>MPTRTPKRALAAVFAAVTLVTSVFAVPGVCAEPPADVVVGFVDKPEPGYYSRTVMPTLAAMARAMPDRTVTGVRLSPDDPIADLMRLRPDILVAPASVYMELELNYGGHAIATRKTRWADNPSASVGAAVVVRADNNEIRTLADLRGRRMASGGADAVDGWLALAYELKERRLRPEAYRAHTTFLNFPMPDVISAVLSGKVEAGVLSTCMLERAELAGLLKPGALRVVDEKTTQGFSCRHSTALYPDIVVAALPRTAPDVVKATTLALLSMPENADFAWQVTTNFVSVNRLYKELHLGPWKHLDDWSWRNLWKSYGTYALIILGFLAWLVLDEIRLKQTVRRRTAALTQALAEREKLEAQEAAARARLARIERTGAINQLCAMIAHELKQPMSSVINYMTVLKIRLADRISEDDIVSRAVSGAEEETRRMAAIVDRVRGYARRDINRSNVVDLDAVVAKAFARYSRHAAGTSRLTLSKLPAARIRGNDLEIELLVINLMKNADQAACDDTGEDVQSRPEVTVSLRLEPDDAGGPDMAEIVVEDNGPAISDEAFGRMKRVSDSVKEDGLGLGLAIVRNIVDEHGGRLTIVRLSPCGLRVTAALPMYSPALTQQDEQS</sequence>
<dbReference type="InterPro" id="IPR004358">
    <property type="entry name" value="Sig_transdc_His_kin-like_C"/>
</dbReference>
<dbReference type="Gene3D" id="1.10.287.130">
    <property type="match status" value="1"/>
</dbReference>
<dbReference type="OrthoDB" id="5624353at2"/>
<dbReference type="InterPro" id="IPR005467">
    <property type="entry name" value="His_kinase_dom"/>
</dbReference>
<dbReference type="Pfam" id="PF00512">
    <property type="entry name" value="HisKA"/>
    <property type="match status" value="1"/>
</dbReference>
<evidence type="ECO:0000256" key="3">
    <source>
        <dbReference type="ARBA" id="ARBA00022553"/>
    </source>
</evidence>
<dbReference type="SUPFAM" id="SSF47384">
    <property type="entry name" value="Homodimeric domain of signal transducing histidine kinase"/>
    <property type="match status" value="1"/>
</dbReference>
<dbReference type="SUPFAM" id="SSF53850">
    <property type="entry name" value="Periplasmic binding protein-like II"/>
    <property type="match status" value="1"/>
</dbReference>
<dbReference type="Proteomes" id="UP000005835">
    <property type="component" value="Unassembled WGS sequence"/>
</dbReference>
<dbReference type="HOGENOM" id="CLU_011260_2_0_4"/>
<evidence type="ECO:0000256" key="10">
    <source>
        <dbReference type="SAM" id="SignalP"/>
    </source>
</evidence>
<keyword evidence="13" id="KW-1185">Reference proteome</keyword>
<dbReference type="PROSITE" id="PS50109">
    <property type="entry name" value="HIS_KIN"/>
    <property type="match status" value="1"/>
</dbReference>
<protein>
    <recommendedName>
        <fullName evidence="2">histidine kinase</fullName>
        <ecNumber evidence="2">2.7.13.3</ecNumber>
    </recommendedName>
</protein>
<dbReference type="SUPFAM" id="SSF55874">
    <property type="entry name" value="ATPase domain of HSP90 chaperone/DNA topoisomerase II/histidine kinase"/>
    <property type="match status" value="1"/>
</dbReference>
<evidence type="ECO:0000256" key="1">
    <source>
        <dbReference type="ARBA" id="ARBA00000085"/>
    </source>
</evidence>
<dbReference type="EMBL" id="ADMG01000057">
    <property type="protein sequence ID" value="EKB30109.1"/>
    <property type="molecule type" value="Genomic_DNA"/>
</dbReference>
<evidence type="ECO:0000256" key="4">
    <source>
        <dbReference type="ARBA" id="ARBA00022679"/>
    </source>
</evidence>
<dbReference type="CDD" id="cd00075">
    <property type="entry name" value="HATPase"/>
    <property type="match status" value="1"/>
</dbReference>
<keyword evidence="3" id="KW-0597">Phosphoprotein</keyword>
<dbReference type="PANTHER" id="PTHR43065:SF10">
    <property type="entry name" value="PEROXIDE STRESS-ACTIVATED HISTIDINE KINASE MAK3"/>
    <property type="match status" value="1"/>
</dbReference>
<feature type="signal peptide" evidence="10">
    <location>
        <begin position="1"/>
        <end position="25"/>
    </location>
</feature>
<dbReference type="eggNOG" id="COG0715">
    <property type="taxonomic scope" value="Bacteria"/>
</dbReference>
<evidence type="ECO:0000256" key="6">
    <source>
        <dbReference type="ARBA" id="ARBA00022777"/>
    </source>
</evidence>
<keyword evidence="10" id="KW-0732">Signal</keyword>
<dbReference type="Gene3D" id="3.30.565.10">
    <property type="entry name" value="Histidine kinase-like ATPase, C-terminal domain"/>
    <property type="match status" value="1"/>
</dbReference>
<dbReference type="PATRIC" id="fig|742823.3.peg.2288"/>
<keyword evidence="7" id="KW-0067">ATP-binding</keyword>
<reference evidence="12 13" key="1">
    <citation type="submission" date="2012-05" db="EMBL/GenBank/DDBJ databases">
        <title>The Genome Sequence of Sutterella wadsworthensis 2_1_59BFAA.</title>
        <authorList>
            <consortium name="The Broad Institute Genome Sequencing Platform"/>
            <person name="Earl A."/>
            <person name="Ward D."/>
            <person name="Feldgarden M."/>
            <person name="Gevers D."/>
            <person name="Daigneault M."/>
            <person name="Strauss J."/>
            <person name="Allen-Vercoe E."/>
            <person name="Walker B."/>
            <person name="Young S.K."/>
            <person name="Zeng Q."/>
            <person name="Gargeya S."/>
            <person name="Fitzgerald M."/>
            <person name="Haas B."/>
            <person name="Abouelleil A."/>
            <person name="Alvarado L."/>
            <person name="Arachchi H.M."/>
            <person name="Berlin A.M."/>
            <person name="Chapman S.B."/>
            <person name="Goldberg J."/>
            <person name="Griggs A."/>
            <person name="Gujja S."/>
            <person name="Hansen M."/>
            <person name="Howarth C."/>
            <person name="Imamovic A."/>
            <person name="Larimer J."/>
            <person name="McCowen C."/>
            <person name="Montmayeur A."/>
            <person name="Murphy C."/>
            <person name="Neiman D."/>
            <person name="Pearson M."/>
            <person name="Priest M."/>
            <person name="Roberts A."/>
            <person name="Saif S."/>
            <person name="Shea T."/>
            <person name="Sisk P."/>
            <person name="Sykes S."/>
            <person name="Wortman J."/>
            <person name="Nusbaum C."/>
            <person name="Birren B."/>
        </authorList>
    </citation>
    <scope>NUCLEOTIDE SEQUENCE [LARGE SCALE GENOMIC DNA]</scope>
    <source>
        <strain evidence="12 13">2_1_59BFAA</strain>
    </source>
</reference>
<keyword evidence="5" id="KW-0547">Nucleotide-binding</keyword>
<evidence type="ECO:0000313" key="12">
    <source>
        <dbReference type="EMBL" id="EKB30109.1"/>
    </source>
</evidence>
<dbReference type="STRING" id="742823.HMPREF9465_02285"/>
<dbReference type="SMART" id="SM00388">
    <property type="entry name" value="HisKA"/>
    <property type="match status" value="1"/>
</dbReference>
<dbReference type="PRINTS" id="PR00344">
    <property type="entry name" value="BCTRLSENSOR"/>
</dbReference>
<proteinExistence type="predicted"/>
<dbReference type="eggNOG" id="COG4191">
    <property type="taxonomic scope" value="Bacteria"/>
</dbReference>
<evidence type="ECO:0000256" key="9">
    <source>
        <dbReference type="SAM" id="Coils"/>
    </source>
</evidence>
<dbReference type="Pfam" id="PF12974">
    <property type="entry name" value="Phosphonate-bd"/>
    <property type="match status" value="1"/>
</dbReference>
<dbReference type="AlphaFoldDB" id="K1KEE7"/>
<feature type="coiled-coil region" evidence="9">
    <location>
        <begin position="340"/>
        <end position="374"/>
    </location>
</feature>
<accession>K1KEE7</accession>
<feature type="domain" description="Histidine kinase" evidence="11">
    <location>
        <begin position="383"/>
        <end position="606"/>
    </location>
</feature>
<dbReference type="Gene3D" id="3.40.190.10">
    <property type="entry name" value="Periplasmic binding protein-like II"/>
    <property type="match status" value="1"/>
</dbReference>
<dbReference type="PANTHER" id="PTHR43065">
    <property type="entry name" value="SENSOR HISTIDINE KINASE"/>
    <property type="match status" value="1"/>
</dbReference>
<feature type="chain" id="PRO_5003846753" description="histidine kinase" evidence="10">
    <location>
        <begin position="26"/>
        <end position="616"/>
    </location>
</feature>
<keyword evidence="4" id="KW-0808">Transferase</keyword>